<evidence type="ECO:0000256" key="1">
    <source>
        <dbReference type="SAM" id="MobiDB-lite"/>
    </source>
</evidence>
<keyword evidence="3" id="KW-1185">Reference proteome</keyword>
<feature type="compositionally biased region" description="Basic and acidic residues" evidence="1">
    <location>
        <begin position="79"/>
        <end position="103"/>
    </location>
</feature>
<accession>A0ABD2IQX8</accession>
<organism evidence="2 3">
    <name type="scientific">Heterodera schachtii</name>
    <name type="common">Sugarbeet cyst nematode worm</name>
    <name type="synonym">Tylenchus schachtii</name>
    <dbReference type="NCBI Taxonomy" id="97005"/>
    <lineage>
        <taxon>Eukaryota</taxon>
        <taxon>Metazoa</taxon>
        <taxon>Ecdysozoa</taxon>
        <taxon>Nematoda</taxon>
        <taxon>Chromadorea</taxon>
        <taxon>Rhabditida</taxon>
        <taxon>Tylenchina</taxon>
        <taxon>Tylenchomorpha</taxon>
        <taxon>Tylenchoidea</taxon>
        <taxon>Heteroderidae</taxon>
        <taxon>Heteroderinae</taxon>
        <taxon>Heterodera</taxon>
    </lineage>
</organism>
<evidence type="ECO:0000313" key="3">
    <source>
        <dbReference type="Proteomes" id="UP001620645"/>
    </source>
</evidence>
<dbReference type="EMBL" id="JBICCN010000300">
    <property type="protein sequence ID" value="KAL3079871.1"/>
    <property type="molecule type" value="Genomic_DNA"/>
</dbReference>
<dbReference type="Proteomes" id="UP001620645">
    <property type="component" value="Unassembled WGS sequence"/>
</dbReference>
<proteinExistence type="predicted"/>
<protein>
    <submittedName>
        <fullName evidence="2">Uncharacterized protein</fullName>
    </submittedName>
</protein>
<gene>
    <name evidence="2" type="ORF">niasHS_014153</name>
</gene>
<sequence>MKVKGVGEFLVISPRGKGRHRNTNESSARLVNCTRAGLISRQQQTKDASAAARLATTVTGRHKTPGACNGGGGRKRKGRWDEDGRTDRKGKRAEGRGERDLRV</sequence>
<name>A0ABD2IQX8_HETSC</name>
<feature type="region of interest" description="Disordered" evidence="1">
    <location>
        <begin position="56"/>
        <end position="103"/>
    </location>
</feature>
<comment type="caution">
    <text evidence="2">The sequence shown here is derived from an EMBL/GenBank/DDBJ whole genome shotgun (WGS) entry which is preliminary data.</text>
</comment>
<evidence type="ECO:0000313" key="2">
    <source>
        <dbReference type="EMBL" id="KAL3079871.1"/>
    </source>
</evidence>
<reference evidence="2 3" key="1">
    <citation type="submission" date="2024-10" db="EMBL/GenBank/DDBJ databases">
        <authorList>
            <person name="Kim D."/>
        </authorList>
    </citation>
    <scope>NUCLEOTIDE SEQUENCE [LARGE SCALE GENOMIC DNA]</scope>
    <source>
        <strain evidence="2">Taebaek</strain>
    </source>
</reference>
<dbReference type="AlphaFoldDB" id="A0ABD2IQX8"/>